<dbReference type="InterPro" id="IPR023335">
    <property type="entry name" value="ATP12_ortho_dom_sf"/>
</dbReference>
<keyword evidence="5" id="KW-1185">Reference proteome</keyword>
<keyword evidence="3" id="KW-0143">Chaperone</keyword>
<evidence type="ECO:0000256" key="1">
    <source>
        <dbReference type="ARBA" id="ARBA00008231"/>
    </source>
</evidence>
<reference evidence="4 5" key="2">
    <citation type="submission" date="2012-06" db="EMBL/GenBank/DDBJ databases">
        <authorList>
            <person name="Fiebig A."/>
        </authorList>
    </citation>
    <scope>NUCLEOTIDE SEQUENCE [LARGE SCALE GENOMIC DNA]</scope>
    <source>
        <strain evidence="4 5">DFL-43</strain>
    </source>
</reference>
<dbReference type="Proteomes" id="UP000004291">
    <property type="component" value="Chromosome"/>
</dbReference>
<dbReference type="Gene3D" id="1.10.3580.10">
    <property type="entry name" value="ATP12 ATPase"/>
    <property type="match status" value="1"/>
</dbReference>
<dbReference type="Gene3D" id="3.30.2180.10">
    <property type="entry name" value="ATP12-like"/>
    <property type="match status" value="1"/>
</dbReference>
<dbReference type="AlphaFoldDB" id="A9DCN5"/>
<accession>A9DCN5</accession>
<dbReference type="InterPro" id="IPR011419">
    <property type="entry name" value="ATP12_ATP_synth-F1-assembly"/>
</dbReference>
<dbReference type="HOGENOM" id="CLU_047893_3_0_5"/>
<name>A9DCN5_HOEPD</name>
<sequence length="262" mass="28851">MRDILSELDLGEDKMSDPVQQVQKGLRKQLPKRFFTEAGVKPGTGGGFVVALDGKPVRTPSRRELEVPFEALAEAVAAEWSAQKEHIDPAVMPLTRMVNTAIDGVSTAREAVFEEILRYGGTDMLCYRAEGPDTLIAREAEHWDPYLDWAAQQGARLVLAEGIMHVEQPAESIRALATLMRRHASDLQLTALHTITTLTGSLVLALALAEGHAEADEIWLAAHVDEDFNISQWGEDHEAAARKAKRLLEFEAAALILSAHWT</sequence>
<dbReference type="eggNOG" id="COG5387">
    <property type="taxonomic scope" value="Bacteria"/>
</dbReference>
<gene>
    <name evidence="4" type="ORF">HPDFL43_06817</name>
</gene>
<dbReference type="SUPFAM" id="SSF160909">
    <property type="entry name" value="ATP12-like"/>
    <property type="match status" value="1"/>
</dbReference>
<dbReference type="GO" id="GO:0043461">
    <property type="term" value="P:proton-transporting ATP synthase complex assembly"/>
    <property type="evidence" value="ECO:0007669"/>
    <property type="project" value="InterPro"/>
</dbReference>
<dbReference type="EMBL" id="ABIA03000002">
    <property type="protein sequence ID" value="EDQ32172.1"/>
    <property type="molecule type" value="Genomic_DNA"/>
</dbReference>
<keyword evidence="2" id="KW-0809">Transit peptide</keyword>
<dbReference type="InterPro" id="IPR042272">
    <property type="entry name" value="ATP12_ATP_synth-F1-assembly_N"/>
</dbReference>
<proteinExistence type="inferred from homology"/>
<dbReference type="OrthoDB" id="9797825at2"/>
<dbReference type="PANTHER" id="PTHR21013:SF10">
    <property type="entry name" value="ATP SYNTHASE MITOCHONDRIAL F1 COMPLEX ASSEMBLY FACTOR 2"/>
    <property type="match status" value="1"/>
</dbReference>
<dbReference type="STRING" id="411684.HPDFL43_06817"/>
<organism evidence="4 5">
    <name type="scientific">Hoeflea phototrophica (strain DSM 17068 / NCIMB 14078 / DFL-43)</name>
    <dbReference type="NCBI Taxonomy" id="411684"/>
    <lineage>
        <taxon>Bacteria</taxon>
        <taxon>Pseudomonadati</taxon>
        <taxon>Pseudomonadota</taxon>
        <taxon>Alphaproteobacteria</taxon>
        <taxon>Hyphomicrobiales</taxon>
        <taxon>Rhizobiaceae</taxon>
        <taxon>Hoeflea</taxon>
    </lineage>
</organism>
<evidence type="ECO:0000313" key="4">
    <source>
        <dbReference type="EMBL" id="EDQ32172.1"/>
    </source>
</evidence>
<dbReference type="PANTHER" id="PTHR21013">
    <property type="entry name" value="ATP SYNTHASE MITOCHONDRIAL F1 COMPLEX ASSEMBLY FACTOR 2/ATP12 PROTEIN, MITOCHONDRIAL PRECURSOR"/>
    <property type="match status" value="1"/>
</dbReference>
<dbReference type="RefSeq" id="WP_007197147.1">
    <property type="nucleotide sequence ID" value="NZ_CM002917.1"/>
</dbReference>
<evidence type="ECO:0000256" key="2">
    <source>
        <dbReference type="ARBA" id="ARBA00022946"/>
    </source>
</evidence>
<comment type="caution">
    <text evidence="4">The sequence shown here is derived from an EMBL/GenBank/DDBJ whole genome shotgun (WGS) entry which is preliminary data.</text>
</comment>
<protein>
    <submittedName>
        <fullName evidence="4">Chaperone</fullName>
    </submittedName>
</protein>
<dbReference type="Pfam" id="PF07542">
    <property type="entry name" value="ATP12"/>
    <property type="match status" value="1"/>
</dbReference>
<evidence type="ECO:0000256" key="3">
    <source>
        <dbReference type="ARBA" id="ARBA00023186"/>
    </source>
</evidence>
<comment type="similarity">
    <text evidence="1">Belongs to the ATP12 family.</text>
</comment>
<reference evidence="4 5" key="1">
    <citation type="submission" date="2007-10" db="EMBL/GenBank/DDBJ databases">
        <authorList>
            <person name="Wagner-Dobler I."/>
            <person name="Ferriera S."/>
            <person name="Johnson J."/>
            <person name="Kravitz S."/>
            <person name="Beeson K."/>
            <person name="Sutton G."/>
            <person name="Rogers Y.-H."/>
            <person name="Friedman R."/>
            <person name="Frazier M."/>
            <person name="Venter J.C."/>
        </authorList>
    </citation>
    <scope>NUCLEOTIDE SEQUENCE [LARGE SCALE GENOMIC DNA]</scope>
    <source>
        <strain evidence="4 5">DFL-43</strain>
    </source>
</reference>
<evidence type="ECO:0000313" key="5">
    <source>
        <dbReference type="Proteomes" id="UP000004291"/>
    </source>
</evidence>